<evidence type="ECO:0000256" key="2">
    <source>
        <dbReference type="SAM" id="SignalP"/>
    </source>
</evidence>
<feature type="compositionally biased region" description="Low complexity" evidence="1">
    <location>
        <begin position="36"/>
        <end position="48"/>
    </location>
</feature>
<feature type="signal peptide" evidence="2">
    <location>
        <begin position="1"/>
        <end position="27"/>
    </location>
</feature>
<feature type="region of interest" description="Disordered" evidence="1">
    <location>
        <begin position="28"/>
        <end position="48"/>
    </location>
</feature>
<organism evidence="4 5">
    <name type="scientific">Luethyella okanaganae</name>
    <dbReference type="NCBI Taxonomy" id="69372"/>
    <lineage>
        <taxon>Bacteria</taxon>
        <taxon>Bacillati</taxon>
        <taxon>Actinomycetota</taxon>
        <taxon>Actinomycetes</taxon>
        <taxon>Micrococcales</taxon>
        <taxon>Microbacteriaceae</taxon>
        <taxon>Luethyella</taxon>
    </lineage>
</organism>
<evidence type="ECO:0000259" key="3">
    <source>
        <dbReference type="Pfam" id="PF22504"/>
    </source>
</evidence>
<feature type="domain" description="DUF6993" evidence="3">
    <location>
        <begin position="70"/>
        <end position="154"/>
    </location>
</feature>
<accession>A0ABW1VBK9</accession>
<dbReference type="InterPro" id="IPR054262">
    <property type="entry name" value="DUF6993"/>
</dbReference>
<proteinExistence type="predicted"/>
<dbReference type="RefSeq" id="WP_386728007.1">
    <property type="nucleotide sequence ID" value="NZ_JBHSTP010000001.1"/>
</dbReference>
<dbReference type="PROSITE" id="PS51257">
    <property type="entry name" value="PROKAR_LIPOPROTEIN"/>
    <property type="match status" value="1"/>
</dbReference>
<name>A0ABW1VBK9_9MICO</name>
<dbReference type="Proteomes" id="UP001596306">
    <property type="component" value="Unassembled WGS sequence"/>
</dbReference>
<comment type="caution">
    <text evidence="4">The sequence shown here is derived from an EMBL/GenBank/DDBJ whole genome shotgun (WGS) entry which is preliminary data.</text>
</comment>
<keyword evidence="5" id="KW-1185">Reference proteome</keyword>
<evidence type="ECO:0000313" key="4">
    <source>
        <dbReference type="EMBL" id="MFC6355331.1"/>
    </source>
</evidence>
<sequence>MNRSSFAATLGALGIGALLLTGCTAQARTPGPSNASPSPTQTPSVTPASDPVLQAELGASDNLSYFDFVNTAVLEQNPAATGRNFVDALVAAGFTKADMEVTLDQTSVGLAADSVQWAVRFTGECLIGQTGPASGGYHSQVAAMLGTGTCLVGATRPIDW</sequence>
<feature type="chain" id="PRO_5046792923" evidence="2">
    <location>
        <begin position="28"/>
        <end position="160"/>
    </location>
</feature>
<keyword evidence="2" id="KW-0732">Signal</keyword>
<evidence type="ECO:0000256" key="1">
    <source>
        <dbReference type="SAM" id="MobiDB-lite"/>
    </source>
</evidence>
<reference evidence="5" key="1">
    <citation type="journal article" date="2019" name="Int. J. Syst. Evol. Microbiol.">
        <title>The Global Catalogue of Microorganisms (GCM) 10K type strain sequencing project: providing services to taxonomists for standard genome sequencing and annotation.</title>
        <authorList>
            <consortium name="The Broad Institute Genomics Platform"/>
            <consortium name="The Broad Institute Genome Sequencing Center for Infectious Disease"/>
            <person name="Wu L."/>
            <person name="Ma J."/>
        </authorList>
    </citation>
    <scope>NUCLEOTIDE SEQUENCE [LARGE SCALE GENOMIC DNA]</scope>
    <source>
        <strain evidence="5">CCUG 43304</strain>
    </source>
</reference>
<gene>
    <name evidence="4" type="ORF">ACFQB0_04305</name>
</gene>
<evidence type="ECO:0000313" key="5">
    <source>
        <dbReference type="Proteomes" id="UP001596306"/>
    </source>
</evidence>
<dbReference type="Pfam" id="PF22504">
    <property type="entry name" value="DUF6993"/>
    <property type="match status" value="1"/>
</dbReference>
<protein>
    <submittedName>
        <fullName evidence="4">DUF6993 domain-containing protein</fullName>
    </submittedName>
</protein>
<dbReference type="EMBL" id="JBHSTP010000001">
    <property type="protein sequence ID" value="MFC6355331.1"/>
    <property type="molecule type" value="Genomic_DNA"/>
</dbReference>